<proteinExistence type="predicted"/>
<comment type="caution">
    <text evidence="1">The sequence shown here is derived from an EMBL/GenBank/DDBJ whole genome shotgun (WGS) entry which is preliminary data.</text>
</comment>
<evidence type="ECO:0000313" key="1">
    <source>
        <dbReference type="EMBL" id="CAG8740478.1"/>
    </source>
</evidence>
<protein>
    <submittedName>
        <fullName evidence="1">24644_t:CDS:1</fullName>
    </submittedName>
</protein>
<feature type="non-terminal residue" evidence="1">
    <location>
        <position position="47"/>
    </location>
</feature>
<name>A0ABN7V7H6_GIGMA</name>
<accession>A0ABN7V7H6</accession>
<evidence type="ECO:0000313" key="2">
    <source>
        <dbReference type="Proteomes" id="UP000789901"/>
    </source>
</evidence>
<sequence>MELEQGLQKIIDTAESFYNFASIAVNLNKSVLVAMIEKSNLSVCLIE</sequence>
<keyword evidence="2" id="KW-1185">Reference proteome</keyword>
<dbReference type="EMBL" id="CAJVQB010010506">
    <property type="protein sequence ID" value="CAG8740478.1"/>
    <property type="molecule type" value="Genomic_DNA"/>
</dbReference>
<dbReference type="Proteomes" id="UP000789901">
    <property type="component" value="Unassembled WGS sequence"/>
</dbReference>
<reference evidence="1 2" key="1">
    <citation type="submission" date="2021-06" db="EMBL/GenBank/DDBJ databases">
        <authorList>
            <person name="Kallberg Y."/>
            <person name="Tangrot J."/>
            <person name="Rosling A."/>
        </authorList>
    </citation>
    <scope>NUCLEOTIDE SEQUENCE [LARGE SCALE GENOMIC DNA]</scope>
    <source>
        <strain evidence="1 2">120-4 pot B 10/14</strain>
    </source>
</reference>
<gene>
    <name evidence="1" type="ORF">GMARGA_LOCUS15324</name>
</gene>
<organism evidence="1 2">
    <name type="scientific">Gigaspora margarita</name>
    <dbReference type="NCBI Taxonomy" id="4874"/>
    <lineage>
        <taxon>Eukaryota</taxon>
        <taxon>Fungi</taxon>
        <taxon>Fungi incertae sedis</taxon>
        <taxon>Mucoromycota</taxon>
        <taxon>Glomeromycotina</taxon>
        <taxon>Glomeromycetes</taxon>
        <taxon>Diversisporales</taxon>
        <taxon>Gigasporaceae</taxon>
        <taxon>Gigaspora</taxon>
    </lineage>
</organism>